<accession>A0A3N4JHZ4</accession>
<organism evidence="3 4">
    <name type="scientific">Choiromyces venosus 120613-1</name>
    <dbReference type="NCBI Taxonomy" id="1336337"/>
    <lineage>
        <taxon>Eukaryota</taxon>
        <taxon>Fungi</taxon>
        <taxon>Dikarya</taxon>
        <taxon>Ascomycota</taxon>
        <taxon>Pezizomycotina</taxon>
        <taxon>Pezizomycetes</taxon>
        <taxon>Pezizales</taxon>
        <taxon>Tuberaceae</taxon>
        <taxon>Choiromyces</taxon>
    </lineage>
</organism>
<evidence type="ECO:0000256" key="2">
    <source>
        <dbReference type="SAM" id="MobiDB-lite"/>
    </source>
</evidence>
<feature type="compositionally biased region" description="Gly residues" evidence="2">
    <location>
        <begin position="177"/>
        <end position="187"/>
    </location>
</feature>
<feature type="compositionally biased region" description="Low complexity" evidence="2">
    <location>
        <begin position="93"/>
        <end position="112"/>
    </location>
</feature>
<evidence type="ECO:0000313" key="3">
    <source>
        <dbReference type="EMBL" id="RPA97886.1"/>
    </source>
</evidence>
<evidence type="ECO:0000313" key="4">
    <source>
        <dbReference type="Proteomes" id="UP000276215"/>
    </source>
</evidence>
<feature type="compositionally biased region" description="Acidic residues" evidence="2">
    <location>
        <begin position="35"/>
        <end position="44"/>
    </location>
</feature>
<dbReference type="AlphaFoldDB" id="A0A3N4JHZ4"/>
<feature type="compositionally biased region" description="Acidic residues" evidence="2">
    <location>
        <begin position="205"/>
        <end position="218"/>
    </location>
</feature>
<gene>
    <name evidence="3" type="ORF">L873DRAFT_1808976</name>
</gene>
<sequence>MAAYNYAQDTGKYAWDTDDRGDMGMPVIGSLENAGNEDDTDPEASYDPGLIAAAAGPSYPIARTSPANRFSESQPPVLTTPLPPPPAKRPRGRAAPATPTAAPAAPTAPRPAEGSSLVKVLERINEEKAKQIEKLEAKIEKLEEKLEKLDDRNRRLQSQNRVLELQLMAGKDLTGRATGGGGGGNGGGKRKRGSSTDLALLSQLEQEDDDDGDGGGAL</sequence>
<feature type="region of interest" description="Disordered" evidence="2">
    <location>
        <begin position="1"/>
        <end position="116"/>
    </location>
</feature>
<proteinExistence type="predicted"/>
<evidence type="ECO:0000256" key="1">
    <source>
        <dbReference type="SAM" id="Coils"/>
    </source>
</evidence>
<dbReference type="Proteomes" id="UP000276215">
    <property type="component" value="Unassembled WGS sequence"/>
</dbReference>
<keyword evidence="4" id="KW-1185">Reference proteome</keyword>
<feature type="compositionally biased region" description="Polar residues" evidence="2">
    <location>
        <begin position="65"/>
        <end position="74"/>
    </location>
</feature>
<feature type="coiled-coil region" evidence="1">
    <location>
        <begin position="118"/>
        <end position="166"/>
    </location>
</feature>
<dbReference type="EMBL" id="ML120400">
    <property type="protein sequence ID" value="RPA97886.1"/>
    <property type="molecule type" value="Genomic_DNA"/>
</dbReference>
<reference evidence="3 4" key="1">
    <citation type="journal article" date="2018" name="Nat. Ecol. Evol.">
        <title>Pezizomycetes genomes reveal the molecular basis of ectomycorrhizal truffle lifestyle.</title>
        <authorList>
            <person name="Murat C."/>
            <person name="Payen T."/>
            <person name="Noel B."/>
            <person name="Kuo A."/>
            <person name="Morin E."/>
            <person name="Chen J."/>
            <person name="Kohler A."/>
            <person name="Krizsan K."/>
            <person name="Balestrini R."/>
            <person name="Da Silva C."/>
            <person name="Montanini B."/>
            <person name="Hainaut M."/>
            <person name="Levati E."/>
            <person name="Barry K.W."/>
            <person name="Belfiori B."/>
            <person name="Cichocki N."/>
            <person name="Clum A."/>
            <person name="Dockter R.B."/>
            <person name="Fauchery L."/>
            <person name="Guy J."/>
            <person name="Iotti M."/>
            <person name="Le Tacon F."/>
            <person name="Lindquist E.A."/>
            <person name="Lipzen A."/>
            <person name="Malagnac F."/>
            <person name="Mello A."/>
            <person name="Molinier V."/>
            <person name="Miyauchi S."/>
            <person name="Poulain J."/>
            <person name="Riccioni C."/>
            <person name="Rubini A."/>
            <person name="Sitrit Y."/>
            <person name="Splivallo R."/>
            <person name="Traeger S."/>
            <person name="Wang M."/>
            <person name="Zifcakova L."/>
            <person name="Wipf D."/>
            <person name="Zambonelli A."/>
            <person name="Paolocci F."/>
            <person name="Nowrousian M."/>
            <person name="Ottonello S."/>
            <person name="Baldrian P."/>
            <person name="Spatafora J.W."/>
            <person name="Henrissat B."/>
            <person name="Nagy L.G."/>
            <person name="Aury J.M."/>
            <person name="Wincker P."/>
            <person name="Grigoriev I.V."/>
            <person name="Bonfante P."/>
            <person name="Martin F.M."/>
        </authorList>
    </citation>
    <scope>NUCLEOTIDE SEQUENCE [LARGE SCALE GENOMIC DNA]</scope>
    <source>
        <strain evidence="3 4">120613-1</strain>
    </source>
</reference>
<feature type="region of interest" description="Disordered" evidence="2">
    <location>
        <begin position="167"/>
        <end position="218"/>
    </location>
</feature>
<keyword evidence="1" id="KW-0175">Coiled coil</keyword>
<name>A0A3N4JHZ4_9PEZI</name>
<protein>
    <submittedName>
        <fullName evidence="3">Uncharacterized protein</fullName>
    </submittedName>
</protein>
<dbReference type="STRING" id="1336337.A0A3N4JHZ4"/>